<dbReference type="SUPFAM" id="SSF81606">
    <property type="entry name" value="PP2C-like"/>
    <property type="match status" value="1"/>
</dbReference>
<accession>A0A1H2F7B7</accession>
<dbReference type="PANTHER" id="PTHR43156:SF9">
    <property type="entry name" value="HAMP DOMAIN-CONTAINING PROTEIN"/>
    <property type="match status" value="1"/>
</dbReference>
<dbReference type="Pfam" id="PF00672">
    <property type="entry name" value="HAMP"/>
    <property type="match status" value="1"/>
</dbReference>
<dbReference type="PANTHER" id="PTHR43156">
    <property type="entry name" value="STAGE II SPORULATION PROTEIN E-RELATED"/>
    <property type="match status" value="1"/>
</dbReference>
<dbReference type="Gene3D" id="3.60.40.10">
    <property type="entry name" value="PPM-type phosphatase domain"/>
    <property type="match status" value="1"/>
</dbReference>
<dbReference type="PROSITE" id="PS50885">
    <property type="entry name" value="HAMP"/>
    <property type="match status" value="1"/>
</dbReference>
<name>A0A1H2F7B7_9GAMM</name>
<dbReference type="GO" id="GO:0007165">
    <property type="term" value="P:signal transduction"/>
    <property type="evidence" value="ECO:0007669"/>
    <property type="project" value="InterPro"/>
</dbReference>
<dbReference type="InterPro" id="IPR001932">
    <property type="entry name" value="PPM-type_phosphatase-like_dom"/>
</dbReference>
<dbReference type="SMART" id="SM00331">
    <property type="entry name" value="PP2C_SIG"/>
    <property type="match status" value="1"/>
</dbReference>
<dbReference type="InterPro" id="IPR036457">
    <property type="entry name" value="PPM-type-like_dom_sf"/>
</dbReference>
<dbReference type="OrthoDB" id="5496380at2"/>
<dbReference type="RefSeq" id="WP_090212682.1">
    <property type="nucleotide sequence ID" value="NZ_LT629780.1"/>
</dbReference>
<keyword evidence="5" id="KW-1185">Reference proteome</keyword>
<dbReference type="SMART" id="SM00304">
    <property type="entry name" value="HAMP"/>
    <property type="match status" value="1"/>
</dbReference>
<dbReference type="CDD" id="cd06225">
    <property type="entry name" value="HAMP"/>
    <property type="match status" value="1"/>
</dbReference>
<dbReference type="SUPFAM" id="SSF158472">
    <property type="entry name" value="HAMP domain-like"/>
    <property type="match status" value="1"/>
</dbReference>
<evidence type="ECO:0000256" key="2">
    <source>
        <dbReference type="SAM" id="Phobius"/>
    </source>
</evidence>
<keyword evidence="1" id="KW-0378">Hydrolase</keyword>
<protein>
    <submittedName>
        <fullName evidence="4">Serine phosphatase RsbU, regulator of sigma subunit</fullName>
    </submittedName>
</protein>
<organism evidence="4 5">
    <name type="scientific">Geopseudomonas guangdongensis</name>
    <dbReference type="NCBI Taxonomy" id="1245526"/>
    <lineage>
        <taxon>Bacteria</taxon>
        <taxon>Pseudomonadati</taxon>
        <taxon>Pseudomonadota</taxon>
        <taxon>Gammaproteobacteria</taxon>
        <taxon>Pseudomonadales</taxon>
        <taxon>Pseudomonadaceae</taxon>
        <taxon>Geopseudomonas</taxon>
    </lineage>
</organism>
<dbReference type="InterPro" id="IPR003660">
    <property type="entry name" value="HAMP_dom"/>
</dbReference>
<evidence type="ECO:0000313" key="4">
    <source>
        <dbReference type="EMBL" id="SDU03219.1"/>
    </source>
</evidence>
<sequence>MAANWGLRSKSVLALLLACVLALIPSILLGWRAMEDIRQHFGEAYVRNFTLLHRERILAPVARELALAQRLADSQLTRQWLRDEADAQRSQAFFAEAEGYRGDFRDRSYFVIAAGSRGYYFNDARQGFSAAPRYVLDPDDPEDAWFFASLRSDARYNLNVNIDHKLKVTKVWFNVQVRDGVERLGLAGTGLDLSSFLEAFMVSHEAGITPMIVSADGAIQAHPDARLIAYSSGVDELAGQARSRVFDLLEDDQREALRAAMRRAEDNPDAVQLLNARIGGVEHLLALTYIEPLGWHLLTQADLHAVRALDNRWVWPLLGTLVVLLAALLLGFAYAVERLLLHPLQRLKHSAKAIAAGYYHTDLPSPRGDELGELSAAFASMAAQVSRHTAELEGKVRERTLALEQANREMAAAHKKIDDSIDYASLIQRAILPDRQLSASLDERHFVLWKPRDVVGGDFYVYRESAEGYLLGVVDCAGHGVPGALMTMLARAAIDHAVSVVGAADPAQILHETDRTIRGMLREEQVSRALATNMDAGLVWIDRHSHRLLFAGAKIALFACDGEQVQELKGGRRALGDKRQGEYHNQEMRVQPGWTFYLCTDGFLDQAGGEHGFGFGNARFIELLRSHARRPLREQAELFVASLEAYQGGQPQRDDITVLSFRFD</sequence>
<feature type="transmembrane region" description="Helical" evidence="2">
    <location>
        <begin position="313"/>
        <end position="336"/>
    </location>
</feature>
<keyword evidence="2" id="KW-1133">Transmembrane helix</keyword>
<dbReference type="AlphaFoldDB" id="A0A1H2F7B7"/>
<dbReference type="Gene3D" id="6.10.340.10">
    <property type="match status" value="1"/>
</dbReference>
<evidence type="ECO:0000256" key="1">
    <source>
        <dbReference type="ARBA" id="ARBA00022801"/>
    </source>
</evidence>
<dbReference type="GO" id="GO:0016791">
    <property type="term" value="F:phosphatase activity"/>
    <property type="evidence" value="ECO:0007669"/>
    <property type="project" value="TreeGrafter"/>
</dbReference>
<dbReference type="EMBL" id="LT629780">
    <property type="protein sequence ID" value="SDU03219.1"/>
    <property type="molecule type" value="Genomic_DNA"/>
</dbReference>
<reference evidence="5" key="1">
    <citation type="submission" date="2016-10" db="EMBL/GenBank/DDBJ databases">
        <authorList>
            <person name="Varghese N."/>
            <person name="Submissions S."/>
        </authorList>
    </citation>
    <scope>NUCLEOTIDE SEQUENCE [LARGE SCALE GENOMIC DNA]</scope>
    <source>
        <strain evidence="5">CCTCC 2012022</strain>
    </source>
</reference>
<keyword evidence="2" id="KW-0472">Membrane</keyword>
<gene>
    <name evidence="4" type="ORF">SAMN05216580_1065</name>
</gene>
<evidence type="ECO:0000313" key="5">
    <source>
        <dbReference type="Proteomes" id="UP000243063"/>
    </source>
</evidence>
<dbReference type="GO" id="GO:0016020">
    <property type="term" value="C:membrane"/>
    <property type="evidence" value="ECO:0007669"/>
    <property type="project" value="InterPro"/>
</dbReference>
<dbReference type="InterPro" id="IPR052016">
    <property type="entry name" value="Bact_Sigma-Reg"/>
</dbReference>
<dbReference type="NCBIfam" id="NF038263">
    <property type="entry name" value="prot_phos_SiaA"/>
    <property type="match status" value="1"/>
</dbReference>
<feature type="domain" description="HAMP" evidence="3">
    <location>
        <begin position="338"/>
        <end position="390"/>
    </location>
</feature>
<keyword evidence="2" id="KW-0812">Transmembrane</keyword>
<dbReference type="Pfam" id="PF07228">
    <property type="entry name" value="SpoIIE"/>
    <property type="match status" value="1"/>
</dbReference>
<dbReference type="Proteomes" id="UP000243063">
    <property type="component" value="Chromosome I"/>
</dbReference>
<dbReference type="STRING" id="1245526.SAMN05216580_1065"/>
<evidence type="ECO:0000259" key="3">
    <source>
        <dbReference type="PROSITE" id="PS50885"/>
    </source>
</evidence>
<proteinExistence type="predicted"/>